<dbReference type="PROSITE" id="PS50002">
    <property type="entry name" value="SH3"/>
    <property type="match status" value="1"/>
</dbReference>
<dbReference type="SUPFAM" id="SSF103657">
    <property type="entry name" value="BAR/IMD domain-like"/>
    <property type="match status" value="1"/>
</dbReference>
<dbReference type="Pfam" id="PF03114">
    <property type="entry name" value="BAR"/>
    <property type="match status" value="1"/>
</dbReference>
<dbReference type="PANTHER" id="PTHR47174">
    <property type="entry name" value="BRIDGING INTEGRATOR 3"/>
    <property type="match status" value="1"/>
</dbReference>
<dbReference type="Pfam" id="PF00018">
    <property type="entry name" value="SH3_1"/>
    <property type="match status" value="1"/>
</dbReference>
<dbReference type="InterPro" id="IPR036028">
    <property type="entry name" value="SH3-like_dom_sf"/>
</dbReference>
<dbReference type="Gene3D" id="2.30.30.40">
    <property type="entry name" value="SH3 Domains"/>
    <property type="match status" value="1"/>
</dbReference>
<evidence type="ECO:0000259" key="5">
    <source>
        <dbReference type="PROSITE" id="PS51021"/>
    </source>
</evidence>
<dbReference type="GO" id="GO:1990528">
    <property type="term" value="C:Rvs161p-Rvs167p complex"/>
    <property type="evidence" value="ECO:0007669"/>
    <property type="project" value="TreeGrafter"/>
</dbReference>
<evidence type="ECO:0000259" key="4">
    <source>
        <dbReference type="PROSITE" id="PS50002"/>
    </source>
</evidence>
<protein>
    <recommendedName>
        <fullName evidence="8">BAR-domain-containing protein</fullName>
    </recommendedName>
</protein>
<dbReference type="PRINTS" id="PR00452">
    <property type="entry name" value="SH3DOMAIN"/>
</dbReference>
<dbReference type="PANTHER" id="PTHR47174:SF1">
    <property type="entry name" value="REDUCED VIABILITY UPON STARVATION PROTEIN 167"/>
    <property type="match status" value="1"/>
</dbReference>
<dbReference type="OrthoDB" id="2159336at2759"/>
<dbReference type="STRING" id="1890683.A0A427Y839"/>
<organism evidence="6 7">
    <name type="scientific">Saitozyma podzolica</name>
    <dbReference type="NCBI Taxonomy" id="1890683"/>
    <lineage>
        <taxon>Eukaryota</taxon>
        <taxon>Fungi</taxon>
        <taxon>Dikarya</taxon>
        <taxon>Basidiomycota</taxon>
        <taxon>Agaricomycotina</taxon>
        <taxon>Tremellomycetes</taxon>
        <taxon>Tremellales</taxon>
        <taxon>Trimorphomycetaceae</taxon>
        <taxon>Saitozyma</taxon>
    </lineage>
</organism>
<feature type="domain" description="BAR" evidence="5">
    <location>
        <begin position="15"/>
        <end position="247"/>
    </location>
</feature>
<feature type="compositionally biased region" description="Low complexity" evidence="3">
    <location>
        <begin position="286"/>
        <end position="300"/>
    </location>
</feature>
<dbReference type="SMART" id="SM00326">
    <property type="entry name" value="SH3"/>
    <property type="match status" value="1"/>
</dbReference>
<comment type="caution">
    <text evidence="6">The sequence shown here is derived from an EMBL/GenBank/DDBJ whole genome shotgun (WGS) entry which is preliminary data.</text>
</comment>
<dbReference type="GO" id="GO:0008289">
    <property type="term" value="F:lipid binding"/>
    <property type="evidence" value="ECO:0007669"/>
    <property type="project" value="TreeGrafter"/>
</dbReference>
<dbReference type="InterPro" id="IPR046982">
    <property type="entry name" value="BIN3/RVS161-like"/>
</dbReference>
<evidence type="ECO:0000256" key="3">
    <source>
        <dbReference type="SAM" id="MobiDB-lite"/>
    </source>
</evidence>
<evidence type="ECO:0000256" key="2">
    <source>
        <dbReference type="PROSITE-ProRule" id="PRU00192"/>
    </source>
</evidence>
<gene>
    <name evidence="6" type="ORF">EHS25_003165</name>
</gene>
<proteinExistence type="predicted"/>
<name>A0A427Y839_9TREE</name>
<dbReference type="InterPro" id="IPR004148">
    <property type="entry name" value="BAR_dom"/>
</dbReference>
<dbReference type="AlphaFoldDB" id="A0A427Y839"/>
<evidence type="ECO:0000256" key="1">
    <source>
        <dbReference type="ARBA" id="ARBA00022443"/>
    </source>
</evidence>
<dbReference type="GO" id="GO:0030479">
    <property type="term" value="C:actin cortical patch"/>
    <property type="evidence" value="ECO:0007669"/>
    <property type="project" value="TreeGrafter"/>
</dbReference>
<sequence>MKGIQKALSRTPHNITSRIGMSKKSTDPEYNDYERKFAAIEAASEKMLKDSVVFRDSVSSLLVSGSSFGGSLATLFSPLGAEYNLAAKFPQAEKTVQNITVYQTLMEEMRETLTPELELIDSRIVQPCKELNDICKKIRKSCTKRDHKLIDFDRHNNSLNKLREKKEKSLKDEKNLFTVEQDFELAAGEYEHHNNLLKTELPTFLQMATRFIDPLFHSFYYMQLNVYYIMLEKVQSFADGKYDLERKDIENIYLEQRGDAAEQLDELQITKRVVSTAKMLQTHRQSSGSSHSPSITSKTSGLGRAPSASYASKKETEAYGAAPPSRTLAAPPPYTSTASTDSIKKKAPPPPPPLKPKPSYGTPKVYCTAIFDFEAQAEGDLGFRAGDRIEIIERTENPDDWWTGKLNGVTGIFPGTYTQAD</sequence>
<dbReference type="GO" id="GO:0097320">
    <property type="term" value="P:plasma membrane tubulation"/>
    <property type="evidence" value="ECO:0007669"/>
    <property type="project" value="TreeGrafter"/>
</dbReference>
<dbReference type="SUPFAM" id="SSF50044">
    <property type="entry name" value="SH3-domain"/>
    <property type="match status" value="1"/>
</dbReference>
<accession>A0A427Y839</accession>
<evidence type="ECO:0008006" key="8">
    <source>
        <dbReference type="Google" id="ProtNLM"/>
    </source>
</evidence>
<evidence type="ECO:0000313" key="7">
    <source>
        <dbReference type="Proteomes" id="UP000279259"/>
    </source>
</evidence>
<dbReference type="InterPro" id="IPR001452">
    <property type="entry name" value="SH3_domain"/>
</dbReference>
<dbReference type="FunFam" id="1.20.1270.60:FF:000048">
    <property type="entry name" value="BAR adaptor protein RVS167"/>
    <property type="match status" value="1"/>
</dbReference>
<dbReference type="GO" id="GO:0043332">
    <property type="term" value="C:mating projection tip"/>
    <property type="evidence" value="ECO:0007669"/>
    <property type="project" value="TreeGrafter"/>
</dbReference>
<dbReference type="SMART" id="SM00721">
    <property type="entry name" value="BAR"/>
    <property type="match status" value="1"/>
</dbReference>
<reference evidence="6 7" key="1">
    <citation type="submission" date="2018-11" db="EMBL/GenBank/DDBJ databases">
        <title>Genome sequence of Saitozyma podzolica DSM 27192.</title>
        <authorList>
            <person name="Aliyu H."/>
            <person name="Gorte O."/>
            <person name="Ochsenreither K."/>
        </authorList>
    </citation>
    <scope>NUCLEOTIDE SEQUENCE [LARGE SCALE GENOMIC DNA]</scope>
    <source>
        <strain evidence="6 7">DSM 27192</strain>
    </source>
</reference>
<dbReference type="GO" id="GO:0051666">
    <property type="term" value="P:actin cortical patch localization"/>
    <property type="evidence" value="ECO:0007669"/>
    <property type="project" value="InterPro"/>
</dbReference>
<dbReference type="GO" id="GO:0006897">
    <property type="term" value="P:endocytosis"/>
    <property type="evidence" value="ECO:0007669"/>
    <property type="project" value="InterPro"/>
</dbReference>
<dbReference type="FunFam" id="2.30.30.40:FF:000100">
    <property type="entry name" value="SH3 domain-containing YSC84-like protein 1"/>
    <property type="match status" value="1"/>
</dbReference>
<dbReference type="EMBL" id="RSCD01000017">
    <property type="protein sequence ID" value="RSH87256.1"/>
    <property type="molecule type" value="Genomic_DNA"/>
</dbReference>
<keyword evidence="1 2" id="KW-0728">SH3 domain</keyword>
<dbReference type="InterPro" id="IPR027267">
    <property type="entry name" value="AH/BAR_dom_sf"/>
</dbReference>
<dbReference type="Proteomes" id="UP000279259">
    <property type="component" value="Unassembled WGS sequence"/>
</dbReference>
<dbReference type="GO" id="GO:0031097">
    <property type="term" value="C:medial cortex"/>
    <property type="evidence" value="ECO:0007669"/>
    <property type="project" value="TreeGrafter"/>
</dbReference>
<dbReference type="CDD" id="cd07599">
    <property type="entry name" value="BAR_Rvs167p"/>
    <property type="match status" value="1"/>
</dbReference>
<dbReference type="Gene3D" id="1.20.1270.60">
    <property type="entry name" value="Arfaptin homology (AH) domain/BAR domain"/>
    <property type="match status" value="1"/>
</dbReference>
<dbReference type="PROSITE" id="PS51021">
    <property type="entry name" value="BAR"/>
    <property type="match status" value="1"/>
</dbReference>
<keyword evidence="7" id="KW-1185">Reference proteome</keyword>
<feature type="region of interest" description="Disordered" evidence="3">
    <location>
        <begin position="279"/>
        <end position="360"/>
    </location>
</feature>
<evidence type="ECO:0000313" key="6">
    <source>
        <dbReference type="EMBL" id="RSH87256.1"/>
    </source>
</evidence>
<feature type="domain" description="SH3" evidence="4">
    <location>
        <begin position="362"/>
        <end position="421"/>
    </location>
</feature>